<dbReference type="EMBL" id="BJMH01000074">
    <property type="protein sequence ID" value="GEB35923.1"/>
    <property type="molecule type" value="Genomic_DNA"/>
</dbReference>
<comment type="caution">
    <text evidence="1">The sequence shown here is derived from an EMBL/GenBank/DDBJ whole genome shotgun (WGS) entry which is preliminary data.</text>
</comment>
<organism evidence="1 2">
    <name type="scientific">Brevibacillus parabrevis</name>
    <dbReference type="NCBI Taxonomy" id="54914"/>
    <lineage>
        <taxon>Bacteria</taxon>
        <taxon>Bacillati</taxon>
        <taxon>Bacillota</taxon>
        <taxon>Bacilli</taxon>
        <taxon>Bacillales</taxon>
        <taxon>Paenibacillaceae</taxon>
        <taxon>Brevibacillus</taxon>
    </lineage>
</organism>
<evidence type="ECO:0000313" key="1">
    <source>
        <dbReference type="EMBL" id="GEB35923.1"/>
    </source>
</evidence>
<sequence>MSSEQSYIRYGCDLLFEDHPNYNDIKKIVIDVTGNDRKLFNESSIFRKEEIGIKLKLKLTPSSVAQLREKLSIINVRFDEVFYRDLRHYHLEIDQNGTEHVGIAIELEDDSWDLYYEEGSLEEKLRQSDEYPGVEGYGFLLGKIKASEIKQAPEIFKKIVLMISE</sequence>
<accession>A0A4Y3PRA0</accession>
<name>A0A4Y3PRA0_BREPA</name>
<dbReference type="AlphaFoldDB" id="A0A4Y3PRA0"/>
<reference evidence="1 2" key="1">
    <citation type="submission" date="2019-06" db="EMBL/GenBank/DDBJ databases">
        <title>Whole genome shotgun sequence of Brevibacillus parabrevis NBRC 12334.</title>
        <authorList>
            <person name="Hosoyama A."/>
            <person name="Uohara A."/>
            <person name="Ohji S."/>
            <person name="Ichikawa N."/>
        </authorList>
    </citation>
    <scope>NUCLEOTIDE SEQUENCE [LARGE SCALE GENOMIC DNA]</scope>
    <source>
        <strain evidence="1 2">NBRC 12334</strain>
    </source>
</reference>
<evidence type="ECO:0000313" key="2">
    <source>
        <dbReference type="Proteomes" id="UP000316882"/>
    </source>
</evidence>
<keyword evidence="2" id="KW-1185">Reference proteome</keyword>
<protein>
    <submittedName>
        <fullName evidence="1">Uncharacterized protein</fullName>
    </submittedName>
</protein>
<proteinExistence type="predicted"/>
<dbReference type="RefSeq" id="WP_122964560.1">
    <property type="nucleotide sequence ID" value="NZ_BJMH01000074.1"/>
</dbReference>
<gene>
    <name evidence="1" type="ORF">BPA01_55030</name>
</gene>
<dbReference type="Proteomes" id="UP000316882">
    <property type="component" value="Unassembled WGS sequence"/>
</dbReference>